<dbReference type="VEuPathDB" id="GiardiaDB:GL50803_0011196"/>
<evidence type="ECO:0000256" key="1">
    <source>
        <dbReference type="SAM" id="MobiDB-lite"/>
    </source>
</evidence>
<dbReference type="VEuPathDB" id="GiardiaDB:QR46_1060"/>
<evidence type="ECO:0000313" key="3">
    <source>
        <dbReference type="Proteomes" id="UP000018320"/>
    </source>
</evidence>
<dbReference type="VEuPathDB" id="GiardiaDB:DHA2_151027"/>
<comment type="caution">
    <text evidence="2">The sequence shown here is derived from an EMBL/GenBank/DDBJ whole genome shotgun (WGS) entry which is preliminary data.</text>
</comment>
<organism evidence="2 3">
    <name type="scientific">Giardia intestinalis</name>
    <name type="common">Giardia lamblia</name>
    <dbReference type="NCBI Taxonomy" id="5741"/>
    <lineage>
        <taxon>Eukaryota</taxon>
        <taxon>Metamonada</taxon>
        <taxon>Diplomonadida</taxon>
        <taxon>Hexamitidae</taxon>
        <taxon>Giardiinae</taxon>
        <taxon>Giardia</taxon>
    </lineage>
</organism>
<gene>
    <name evidence="2" type="ORF">DHA2_151027</name>
</gene>
<proteinExistence type="predicted"/>
<dbReference type="VEuPathDB" id="GiardiaDB:GL50581_3724"/>
<dbReference type="EMBL" id="AHGT01000004">
    <property type="protein sequence ID" value="ESU39273.1"/>
    <property type="molecule type" value="Genomic_DNA"/>
</dbReference>
<feature type="compositionally biased region" description="Polar residues" evidence="1">
    <location>
        <begin position="101"/>
        <end position="119"/>
    </location>
</feature>
<feature type="region of interest" description="Disordered" evidence="1">
    <location>
        <begin position="75"/>
        <end position="121"/>
    </location>
</feature>
<protein>
    <submittedName>
        <fullName evidence="2">Uncharacterized protein</fullName>
    </submittedName>
</protein>
<sequence length="214" mass="23871">MSDKPMDPGLFSLNTLCRKIAKVVPPENVIPRNIEDPTSTILLRSRLKSIREGKEDVISRARYFRRGVSCGYDPRNSAPSSCLNRGAPQSHLRTEPLIGTCPQNQRSHSEDSTPYSSSHFTEDPVEFSEETSKFAQALMYPGALANEEEELALLTAAVSRHRVAREGVSQKGIKSLPPLSTDRKLILTMDNIERGRAVSEAQRTLSNCLFRFPK</sequence>
<name>V6TJX5_GIAIN</name>
<dbReference type="Proteomes" id="UP000018320">
    <property type="component" value="Unassembled WGS sequence"/>
</dbReference>
<accession>V6TJX5</accession>
<reference evidence="2 3" key="2">
    <citation type="journal article" date="2013" name="Genome Biol. Evol.">
        <title>Genome sequencing of Giardia lamblia genotypes A2 and B isolates (DH and GS) and comparative analysis with the genomes of genotypes A1 and E (WB and Pig).</title>
        <authorList>
            <person name="Adam R.D."/>
            <person name="Dahlstrom E.W."/>
            <person name="Martens C.A."/>
            <person name="Bruno D.P."/>
            <person name="Barbian K.D."/>
            <person name="Ricklefs S.M."/>
            <person name="Hernandez M.M."/>
            <person name="Narla N.P."/>
            <person name="Patel R.B."/>
            <person name="Porcella S.F."/>
            <person name="Nash T.E."/>
        </authorList>
    </citation>
    <scope>NUCLEOTIDE SEQUENCE [LARGE SCALE GENOMIC DNA]</scope>
    <source>
        <strain evidence="2 3">DH</strain>
    </source>
</reference>
<evidence type="ECO:0000313" key="2">
    <source>
        <dbReference type="EMBL" id="ESU39273.1"/>
    </source>
</evidence>
<dbReference type="AlphaFoldDB" id="V6TJX5"/>
<reference evidence="3" key="1">
    <citation type="submission" date="2012-02" db="EMBL/GenBank/DDBJ databases">
        <title>Genome sequencing of Giardia lamblia Genotypes A2 and B isolates (DH and GS) and comparative analysis with the genomes of Genotypes A1 and E (WB and Pig).</title>
        <authorList>
            <person name="Adam R."/>
            <person name="Dahlstrom E."/>
            <person name="Martens C."/>
            <person name="Bruno D."/>
            <person name="Barbian K."/>
            <person name="Porcella S.F."/>
            <person name="Nash T."/>
        </authorList>
    </citation>
    <scope>NUCLEOTIDE SEQUENCE</scope>
    <source>
        <strain evidence="3">DH</strain>
    </source>
</reference>